<protein>
    <submittedName>
        <fullName evidence="1">Uncharacterized protein</fullName>
    </submittedName>
</protein>
<dbReference type="EMBL" id="SMGK01000001">
    <property type="protein sequence ID" value="TCK75082.1"/>
    <property type="molecule type" value="Genomic_DNA"/>
</dbReference>
<accession>A0A4R1L9Y0</accession>
<reference evidence="1 2" key="1">
    <citation type="submission" date="2019-03" db="EMBL/GenBank/DDBJ databases">
        <title>Genomic Encyclopedia of Type Strains, Phase IV (KMG-IV): sequencing the most valuable type-strain genomes for metagenomic binning, comparative biology and taxonomic classification.</title>
        <authorList>
            <person name="Goeker M."/>
        </authorList>
    </citation>
    <scope>NUCLEOTIDE SEQUENCE [LARGE SCALE GENOMIC DNA]</scope>
    <source>
        <strain evidence="1 2">DSM 103428</strain>
    </source>
</reference>
<keyword evidence="2" id="KW-1185">Reference proteome</keyword>
<gene>
    <name evidence="1" type="ORF">C7378_0062</name>
</gene>
<comment type="caution">
    <text evidence="1">The sequence shown here is derived from an EMBL/GenBank/DDBJ whole genome shotgun (WGS) entry which is preliminary data.</text>
</comment>
<name>A0A4R1L9Y0_9BACT</name>
<dbReference type="RefSeq" id="WP_131990577.1">
    <property type="nucleotide sequence ID" value="NZ_SMGK01000001.1"/>
</dbReference>
<organism evidence="1 2">
    <name type="scientific">Acidipila rosea</name>
    <dbReference type="NCBI Taxonomy" id="768535"/>
    <lineage>
        <taxon>Bacteria</taxon>
        <taxon>Pseudomonadati</taxon>
        <taxon>Acidobacteriota</taxon>
        <taxon>Terriglobia</taxon>
        <taxon>Terriglobales</taxon>
        <taxon>Acidobacteriaceae</taxon>
        <taxon>Acidipila</taxon>
    </lineage>
</organism>
<evidence type="ECO:0000313" key="2">
    <source>
        <dbReference type="Proteomes" id="UP000295210"/>
    </source>
</evidence>
<dbReference type="Proteomes" id="UP000295210">
    <property type="component" value="Unassembled WGS sequence"/>
</dbReference>
<evidence type="ECO:0000313" key="1">
    <source>
        <dbReference type="EMBL" id="TCK75082.1"/>
    </source>
</evidence>
<sequence length="118" mass="13609">MERVLCFPLLYGPPTDGSRDRVAERGWDAMGRLLRRFAFEPRVHLENGFAGENEPVWFKIFDDNPDIVMDKRSDLDVCSIWYLNAYGSPILFDSGESCFWLIAEDAHTPPIQNQNLKT</sequence>
<dbReference type="AlphaFoldDB" id="A0A4R1L9Y0"/>
<proteinExistence type="predicted"/>